<dbReference type="CDD" id="cd03188">
    <property type="entry name" value="GST_C_Beta"/>
    <property type="match status" value="1"/>
</dbReference>
<dbReference type="PATRIC" id="fig|1234595.3.peg.1303"/>
<dbReference type="CDD" id="cd03057">
    <property type="entry name" value="GST_N_Beta"/>
    <property type="match status" value="1"/>
</dbReference>
<name>M2U5X7_9SPHN</name>
<dbReference type="RefSeq" id="WP_008601098.1">
    <property type="nucleotide sequence ID" value="NZ_AMRV01000003.1"/>
</dbReference>
<dbReference type="PANTHER" id="PTHR44051">
    <property type="entry name" value="GLUTATHIONE S-TRANSFERASE-RELATED"/>
    <property type="match status" value="1"/>
</dbReference>
<organism evidence="3 4">
    <name type="scientific">Pacificimonas flava</name>
    <dbReference type="NCBI Taxonomy" id="1234595"/>
    <lineage>
        <taxon>Bacteria</taxon>
        <taxon>Pseudomonadati</taxon>
        <taxon>Pseudomonadota</taxon>
        <taxon>Alphaproteobacteria</taxon>
        <taxon>Sphingomonadales</taxon>
        <taxon>Sphingosinicellaceae</taxon>
        <taxon>Pacificimonas</taxon>
    </lineage>
</organism>
<dbReference type="PROSITE" id="PS50405">
    <property type="entry name" value="GST_CTER"/>
    <property type="match status" value="1"/>
</dbReference>
<accession>M2U5X7</accession>
<protein>
    <submittedName>
        <fullName evidence="3">Glutathione S-transferase</fullName>
    </submittedName>
</protein>
<dbReference type="SFLD" id="SFLDS00019">
    <property type="entry name" value="Glutathione_Transferase_(cytos"/>
    <property type="match status" value="1"/>
</dbReference>
<dbReference type="SFLD" id="SFLDG00358">
    <property type="entry name" value="Main_(cytGST)"/>
    <property type="match status" value="1"/>
</dbReference>
<dbReference type="Pfam" id="PF13409">
    <property type="entry name" value="GST_N_2"/>
    <property type="match status" value="1"/>
</dbReference>
<dbReference type="PROSITE" id="PS50404">
    <property type="entry name" value="GST_NTER"/>
    <property type="match status" value="1"/>
</dbReference>
<dbReference type="InterPro" id="IPR010987">
    <property type="entry name" value="Glutathione-S-Trfase_C-like"/>
</dbReference>
<dbReference type="InterPro" id="IPR036282">
    <property type="entry name" value="Glutathione-S-Trfase_C_sf"/>
</dbReference>
<dbReference type="SUPFAM" id="SSF47616">
    <property type="entry name" value="GST C-terminal domain-like"/>
    <property type="match status" value="1"/>
</dbReference>
<dbReference type="InterPro" id="IPR036249">
    <property type="entry name" value="Thioredoxin-like_sf"/>
</dbReference>
<dbReference type="Gene3D" id="1.20.1050.10">
    <property type="match status" value="1"/>
</dbReference>
<evidence type="ECO:0000313" key="4">
    <source>
        <dbReference type="Proteomes" id="UP000011717"/>
    </source>
</evidence>
<keyword evidence="3" id="KW-0808">Transferase</keyword>
<dbReference type="Proteomes" id="UP000011717">
    <property type="component" value="Unassembled WGS sequence"/>
</dbReference>
<comment type="caution">
    <text evidence="3">The sequence shown here is derived from an EMBL/GenBank/DDBJ whole genome shotgun (WGS) entry which is preliminary data.</text>
</comment>
<dbReference type="PANTHER" id="PTHR44051:SF8">
    <property type="entry name" value="GLUTATHIONE S-TRANSFERASE GSTA"/>
    <property type="match status" value="1"/>
</dbReference>
<gene>
    <name evidence="3" type="ORF">C725_1299</name>
</gene>
<dbReference type="InterPro" id="IPR004046">
    <property type="entry name" value="GST_C"/>
</dbReference>
<evidence type="ECO:0000259" key="1">
    <source>
        <dbReference type="PROSITE" id="PS50404"/>
    </source>
</evidence>
<reference evidence="3 4" key="1">
    <citation type="journal article" date="2013" name="Genome Announc.">
        <title>Draft Genome Sequence of Strain JLT2015T, Belonging to the Family Sphingomonadaceae of the Alphaproteobacteria.</title>
        <authorList>
            <person name="Tang K."/>
            <person name="Liu K."/>
            <person name="Li S."/>
            <person name="Jiao N."/>
        </authorList>
    </citation>
    <scope>NUCLEOTIDE SEQUENCE [LARGE SCALE GENOMIC DNA]</scope>
    <source>
        <strain evidence="3 4">JLT2015</strain>
    </source>
</reference>
<feature type="domain" description="GST C-terminal" evidence="2">
    <location>
        <begin position="85"/>
        <end position="196"/>
    </location>
</feature>
<feature type="domain" description="GST N-terminal" evidence="1">
    <location>
        <begin position="1"/>
        <end position="82"/>
    </location>
</feature>
<dbReference type="SUPFAM" id="SSF52833">
    <property type="entry name" value="Thioredoxin-like"/>
    <property type="match status" value="1"/>
</dbReference>
<dbReference type="Pfam" id="PF00043">
    <property type="entry name" value="GST_C"/>
    <property type="match status" value="1"/>
</dbReference>
<evidence type="ECO:0000259" key="2">
    <source>
        <dbReference type="PROSITE" id="PS50405"/>
    </source>
</evidence>
<evidence type="ECO:0000313" key="3">
    <source>
        <dbReference type="EMBL" id="EMD83398.1"/>
    </source>
</evidence>
<proteinExistence type="predicted"/>
<dbReference type="AlphaFoldDB" id="M2U5X7"/>
<dbReference type="Gene3D" id="3.40.30.10">
    <property type="entry name" value="Glutaredoxin"/>
    <property type="match status" value="1"/>
</dbReference>
<keyword evidence="4" id="KW-1185">Reference proteome</keyword>
<dbReference type="InterPro" id="IPR040079">
    <property type="entry name" value="Glutathione_S-Trfase"/>
</dbReference>
<dbReference type="SFLD" id="SFLDG01150">
    <property type="entry name" value="Main.1:_Beta-like"/>
    <property type="match status" value="1"/>
</dbReference>
<sequence length="196" mass="21378">MSLTLYYSPGACSLADHIALKEAGLPHELVHVDLKAKTTEDGRDYREINPKGAVPALEENGQVFTENAALLIMIAERAGQLLPKECAARYRVLEAVAFITTEVHKGFAPLFKGASDADKEKAKETLSDKFSHLSQMLGEDEYVAGPSFSIADCYAIVMLLWADKMGIAVSDRLGFYRGRILSRPAVEQAMEAEGLA</sequence>
<dbReference type="GO" id="GO:0016740">
    <property type="term" value="F:transferase activity"/>
    <property type="evidence" value="ECO:0007669"/>
    <property type="project" value="UniProtKB-KW"/>
</dbReference>
<dbReference type="InterPro" id="IPR004045">
    <property type="entry name" value="Glutathione_S-Trfase_N"/>
</dbReference>
<dbReference type="EMBL" id="AMRV01000003">
    <property type="protein sequence ID" value="EMD83398.1"/>
    <property type="molecule type" value="Genomic_DNA"/>
</dbReference>